<dbReference type="Gene3D" id="4.10.860.10">
    <property type="entry name" value="UVR domain"/>
    <property type="match status" value="1"/>
</dbReference>
<evidence type="ECO:0000256" key="1">
    <source>
        <dbReference type="ARBA" id="ARBA00022737"/>
    </source>
</evidence>
<dbReference type="Pfam" id="PF17871">
    <property type="entry name" value="AAA_lid_9"/>
    <property type="match status" value="1"/>
</dbReference>
<dbReference type="CDD" id="cd19499">
    <property type="entry name" value="RecA-like_ClpB_Hsp104-like"/>
    <property type="match status" value="1"/>
</dbReference>
<dbReference type="GO" id="GO:0016887">
    <property type="term" value="F:ATP hydrolysis activity"/>
    <property type="evidence" value="ECO:0007669"/>
    <property type="project" value="InterPro"/>
</dbReference>
<dbReference type="InterPro" id="IPR003593">
    <property type="entry name" value="AAA+_ATPase"/>
</dbReference>
<reference evidence="9 10" key="1">
    <citation type="submission" date="2019-03" db="EMBL/GenBank/DDBJ databases">
        <title>Metabolic potential of uncultured bacteria and archaea associated with petroleum seepage in deep-sea sediments.</title>
        <authorList>
            <person name="Dong X."/>
            <person name="Hubert C."/>
        </authorList>
    </citation>
    <scope>NUCLEOTIDE SEQUENCE [LARGE SCALE GENOMIC DNA]</scope>
    <source>
        <strain evidence="9">E29_bin78</strain>
    </source>
</reference>
<dbReference type="InterPro" id="IPR019489">
    <property type="entry name" value="Clp_ATPase_C"/>
</dbReference>
<dbReference type="Pfam" id="PF00004">
    <property type="entry name" value="AAA"/>
    <property type="match status" value="1"/>
</dbReference>
<dbReference type="SUPFAM" id="SSF81923">
    <property type="entry name" value="Double Clp-N motif"/>
    <property type="match status" value="1"/>
</dbReference>
<dbReference type="GO" id="GO:0005737">
    <property type="term" value="C:cytoplasm"/>
    <property type="evidence" value="ECO:0007669"/>
    <property type="project" value="TreeGrafter"/>
</dbReference>
<comment type="caution">
    <text evidence="9">The sequence shown here is derived from an EMBL/GenBank/DDBJ whole genome shotgun (WGS) entry which is preliminary data.</text>
</comment>
<dbReference type="InterPro" id="IPR001943">
    <property type="entry name" value="UVR_dom"/>
</dbReference>
<dbReference type="SUPFAM" id="SSF52540">
    <property type="entry name" value="P-loop containing nucleoside triphosphate hydrolases"/>
    <property type="match status" value="2"/>
</dbReference>
<dbReference type="InterPro" id="IPR001270">
    <property type="entry name" value="ClpA/B"/>
</dbReference>
<dbReference type="FunFam" id="3.40.50.300:FF:000025">
    <property type="entry name" value="ATP-dependent Clp protease subunit"/>
    <property type="match status" value="1"/>
</dbReference>
<dbReference type="PROSITE" id="PS00870">
    <property type="entry name" value="CLPAB_1"/>
    <property type="match status" value="1"/>
</dbReference>
<keyword evidence="3 6" id="KW-0067">ATP-binding</keyword>
<evidence type="ECO:0000256" key="3">
    <source>
        <dbReference type="ARBA" id="ARBA00022840"/>
    </source>
</evidence>
<proteinExistence type="inferred from homology"/>
<gene>
    <name evidence="9" type="ORF">E3J59_04250</name>
</gene>
<dbReference type="Pfam" id="PF07724">
    <property type="entry name" value="AAA_2"/>
    <property type="match status" value="1"/>
</dbReference>
<dbReference type="InterPro" id="IPR050130">
    <property type="entry name" value="ClpA_ClpB"/>
</dbReference>
<sequence length="806" mass="88950">MFERLSDKARKILLLAQEKAGRSGYSYVGTGHLLLALLEDANLSTILKSSGVDTEALQKMLEFDPAQGEGKSLFEEAPLTLEARKALEIAALEARRAERNHIGAGDILMGLVQAPGAASRALAGAGLKPNSLREEVSTLAETSSVQGSSKSTRTPALDKFSRDLTRLAREGKLDPVIGREKEIERVIHILSRKTKNNPVLIGEAGVGKTAAVEGLAQRMVEGSVPDNLKGKRLLALSLGGAVAGTKYRGEFEKRIQKVISEITSSKDVILFVDELHTLVGAGAAEGAIDASNILKPFLARGEIQCIGATTLDEYRKYVEKDSALERRFQPVTVSEPTVEETVKILEGLRPRYEKYHGVKITGDAIQAAVRLSERYIQGRFLPDKAIDVMDEASARVKIGKALAYPNTGKIKEELQRIRGEKEKAVKNEEFEKAAALRDREGKLKEKIKMSPDKEKPTLKVSPEDVAYIVSSWTGIPVSEMTRGETSKLLNMEDKLHKRIVGQDEAVRVISQSIRRARAGVRNIKRPIGCFMFLGPTGVGKTQLAKSLAQFLFGNEEAIVRLDMSEYMERFSVSRLTGAPPGYVGYEEGGELTEKVRRNPYSVILLDEIEKAHPDVFNVLLQIMEDGRLSDNLGHTVDFRNTILIMTSNLGGGEITGDSKLGFSAGETEALSYEEIREKVSSALKRHFRPEFLNRLDEVIVFRPLSRDNMIKIVDIMIEEEAGILAENGINFEITERAKKKIAEEGYDPDFGARPLRRAIQRLIENPLSEEILRGALKRGDTIVADLKDNSIVFVKKEKVEPQAALI</sequence>
<dbReference type="PROSITE" id="PS50151">
    <property type="entry name" value="UVR"/>
    <property type="match status" value="1"/>
</dbReference>
<keyword evidence="2 6" id="KW-0547">Nucleotide-binding</keyword>
<dbReference type="AlphaFoldDB" id="A0A523URS0"/>
<dbReference type="GO" id="GO:0034605">
    <property type="term" value="P:cellular response to heat"/>
    <property type="evidence" value="ECO:0007669"/>
    <property type="project" value="TreeGrafter"/>
</dbReference>
<keyword evidence="9" id="KW-0378">Hydrolase</keyword>
<dbReference type="PRINTS" id="PR00300">
    <property type="entry name" value="CLPPROTEASEA"/>
</dbReference>
<evidence type="ECO:0000256" key="5">
    <source>
        <dbReference type="PROSITE-ProRule" id="PRU01251"/>
    </source>
</evidence>
<evidence type="ECO:0000313" key="10">
    <source>
        <dbReference type="Proteomes" id="UP000320679"/>
    </source>
</evidence>
<feature type="domain" description="Clp R" evidence="8">
    <location>
        <begin position="2"/>
        <end position="148"/>
    </location>
</feature>
<evidence type="ECO:0000259" key="7">
    <source>
        <dbReference type="PROSITE" id="PS50151"/>
    </source>
</evidence>
<dbReference type="InterPro" id="IPR018368">
    <property type="entry name" value="ClpA/B_CS1"/>
</dbReference>
<dbReference type="PANTHER" id="PTHR11638:SF18">
    <property type="entry name" value="HEAT SHOCK PROTEIN 104"/>
    <property type="match status" value="1"/>
</dbReference>
<dbReference type="Pfam" id="PF02861">
    <property type="entry name" value="Clp_N"/>
    <property type="match status" value="1"/>
</dbReference>
<dbReference type="Gene3D" id="1.10.8.60">
    <property type="match status" value="2"/>
</dbReference>
<accession>A0A523URS0</accession>
<dbReference type="Gene3D" id="3.40.50.300">
    <property type="entry name" value="P-loop containing nucleotide triphosphate hydrolases"/>
    <property type="match status" value="2"/>
</dbReference>
<dbReference type="PROSITE" id="PS00871">
    <property type="entry name" value="CLPAB_2"/>
    <property type="match status" value="1"/>
</dbReference>
<keyword evidence="1 5" id="KW-0677">Repeat</keyword>
<dbReference type="SMART" id="SM01086">
    <property type="entry name" value="ClpB_D2-small"/>
    <property type="match status" value="1"/>
</dbReference>
<dbReference type="Pfam" id="PF10431">
    <property type="entry name" value="ClpB_D2-small"/>
    <property type="match status" value="1"/>
</dbReference>
<dbReference type="GO" id="GO:0008233">
    <property type="term" value="F:peptidase activity"/>
    <property type="evidence" value="ECO:0007669"/>
    <property type="project" value="UniProtKB-KW"/>
</dbReference>
<dbReference type="InterPro" id="IPR028299">
    <property type="entry name" value="ClpA/B_CS2"/>
</dbReference>
<comment type="similarity">
    <text evidence="6">Belongs to the ClpA/ClpB family.</text>
</comment>
<dbReference type="Proteomes" id="UP000320679">
    <property type="component" value="Unassembled WGS sequence"/>
</dbReference>
<organism evidence="9 10">
    <name type="scientific">Aerophobetes bacterium</name>
    <dbReference type="NCBI Taxonomy" id="2030807"/>
    <lineage>
        <taxon>Bacteria</taxon>
        <taxon>Candidatus Aerophobota</taxon>
    </lineage>
</organism>
<protein>
    <submittedName>
        <fullName evidence="9">ATP-dependent Clp protease ATP-binding subunit</fullName>
    </submittedName>
</protein>
<dbReference type="GO" id="GO:0006508">
    <property type="term" value="P:proteolysis"/>
    <property type="evidence" value="ECO:0007669"/>
    <property type="project" value="UniProtKB-KW"/>
</dbReference>
<keyword evidence="4 6" id="KW-0143">Chaperone</keyword>
<evidence type="ECO:0000256" key="4">
    <source>
        <dbReference type="ARBA" id="ARBA00023186"/>
    </source>
</evidence>
<dbReference type="PROSITE" id="PS51903">
    <property type="entry name" value="CLP_R"/>
    <property type="match status" value="1"/>
</dbReference>
<feature type="domain" description="UVR" evidence="7">
    <location>
        <begin position="411"/>
        <end position="446"/>
    </location>
</feature>
<dbReference type="CDD" id="cd00009">
    <property type="entry name" value="AAA"/>
    <property type="match status" value="1"/>
</dbReference>
<dbReference type="InterPro" id="IPR027417">
    <property type="entry name" value="P-loop_NTPase"/>
</dbReference>
<evidence type="ECO:0000313" key="9">
    <source>
        <dbReference type="EMBL" id="TET45089.1"/>
    </source>
</evidence>
<dbReference type="FunFam" id="3.40.50.300:FF:000010">
    <property type="entry name" value="Chaperone clpB 1, putative"/>
    <property type="match status" value="1"/>
</dbReference>
<keyword evidence="9" id="KW-0645">Protease</keyword>
<dbReference type="EMBL" id="SOJK01000182">
    <property type="protein sequence ID" value="TET45089.1"/>
    <property type="molecule type" value="Genomic_DNA"/>
</dbReference>
<dbReference type="InterPro" id="IPR003959">
    <property type="entry name" value="ATPase_AAA_core"/>
</dbReference>
<evidence type="ECO:0000256" key="6">
    <source>
        <dbReference type="RuleBase" id="RU004432"/>
    </source>
</evidence>
<dbReference type="SMART" id="SM00382">
    <property type="entry name" value="AAA"/>
    <property type="match status" value="2"/>
</dbReference>
<dbReference type="GO" id="GO:0005524">
    <property type="term" value="F:ATP binding"/>
    <property type="evidence" value="ECO:0007669"/>
    <property type="project" value="UniProtKB-KW"/>
</dbReference>
<dbReference type="Gene3D" id="1.10.1780.10">
    <property type="entry name" value="Clp, N-terminal domain"/>
    <property type="match status" value="1"/>
</dbReference>
<dbReference type="InterPro" id="IPR041546">
    <property type="entry name" value="ClpA/ClpB_AAA_lid"/>
</dbReference>
<evidence type="ECO:0000259" key="8">
    <source>
        <dbReference type="PROSITE" id="PS51903"/>
    </source>
</evidence>
<dbReference type="InterPro" id="IPR004176">
    <property type="entry name" value="Clp_R_N"/>
</dbReference>
<evidence type="ECO:0000256" key="2">
    <source>
        <dbReference type="ARBA" id="ARBA00022741"/>
    </source>
</evidence>
<name>A0A523URS0_UNCAE</name>
<dbReference type="InterPro" id="IPR036628">
    <property type="entry name" value="Clp_N_dom_sf"/>
</dbReference>
<dbReference type="PANTHER" id="PTHR11638">
    <property type="entry name" value="ATP-DEPENDENT CLP PROTEASE"/>
    <property type="match status" value="1"/>
</dbReference>